<dbReference type="Proteomes" id="UP000190037">
    <property type="component" value="Unassembled WGS sequence"/>
</dbReference>
<dbReference type="CDD" id="cd00093">
    <property type="entry name" value="HTH_XRE"/>
    <property type="match status" value="1"/>
</dbReference>
<protein>
    <recommendedName>
        <fullName evidence="2">HTH cro/C1-type domain-containing protein</fullName>
    </recommendedName>
</protein>
<sequence>MRAGNPEGSCALAHGDGGRPLAHVREGGPSRGRGRGVRHDGYSRGAVLRPNHTLRDVPPVVNPHLPCHSHPDITRGWIVKIEHLIGRNVRRIREARGLSQADLGRAVEDQLGHAWSRQAVSAAEKGRRSFAASDLLALSRVLESTIPDLLLPVERWAESAIELGDGVHVAVAEYRDRVLRHGDERGASRAVTRADVRELATTVVRLKQQLDAVHATAAGLEADVSAAVGTADPVSDPRAHDHADRLEGGAGGSDI</sequence>
<feature type="domain" description="HTH cro/C1-type" evidence="2">
    <location>
        <begin position="89"/>
        <end position="149"/>
    </location>
</feature>
<reference evidence="3 4" key="1">
    <citation type="submission" date="2017-03" db="EMBL/GenBank/DDBJ databases">
        <title>Draft genome sequence of Streptomyces scabrisporus NF3, endophyte isolated from Amphipterygium adstringens.</title>
        <authorList>
            <person name="Vazquez M."/>
            <person name="Ceapa C.D."/>
            <person name="Rodriguez Luna D."/>
            <person name="Sanchez Esquivel S."/>
        </authorList>
    </citation>
    <scope>NUCLEOTIDE SEQUENCE [LARGE SCALE GENOMIC DNA]</scope>
    <source>
        <strain evidence="3 4">NF3</strain>
    </source>
</reference>
<dbReference type="Gene3D" id="1.10.260.40">
    <property type="entry name" value="lambda repressor-like DNA-binding domains"/>
    <property type="match status" value="1"/>
</dbReference>
<feature type="region of interest" description="Disordered" evidence="1">
    <location>
        <begin position="231"/>
        <end position="255"/>
    </location>
</feature>
<dbReference type="PROSITE" id="PS50943">
    <property type="entry name" value="HTH_CROC1"/>
    <property type="match status" value="1"/>
</dbReference>
<dbReference type="EMBL" id="MWQN01000001">
    <property type="protein sequence ID" value="OPC84267.1"/>
    <property type="molecule type" value="Genomic_DNA"/>
</dbReference>
<dbReference type="STRING" id="159449.B4N89_28030"/>
<dbReference type="Pfam" id="PF13560">
    <property type="entry name" value="HTH_31"/>
    <property type="match status" value="1"/>
</dbReference>
<evidence type="ECO:0000256" key="1">
    <source>
        <dbReference type="SAM" id="MobiDB-lite"/>
    </source>
</evidence>
<gene>
    <name evidence="3" type="ORF">B4N89_28030</name>
</gene>
<evidence type="ECO:0000313" key="4">
    <source>
        <dbReference type="Proteomes" id="UP000190037"/>
    </source>
</evidence>
<dbReference type="InterPro" id="IPR001387">
    <property type="entry name" value="Cro/C1-type_HTH"/>
</dbReference>
<evidence type="ECO:0000259" key="2">
    <source>
        <dbReference type="PROSITE" id="PS50943"/>
    </source>
</evidence>
<keyword evidence="4" id="KW-1185">Reference proteome</keyword>
<dbReference type="InterPro" id="IPR010982">
    <property type="entry name" value="Lambda_DNA-bd_dom_sf"/>
</dbReference>
<feature type="region of interest" description="Disordered" evidence="1">
    <location>
        <begin position="1"/>
        <end position="55"/>
    </location>
</feature>
<dbReference type="SUPFAM" id="SSF47413">
    <property type="entry name" value="lambda repressor-like DNA-binding domains"/>
    <property type="match status" value="1"/>
</dbReference>
<proteinExistence type="predicted"/>
<organism evidence="3 4">
    <name type="scientific">Embleya scabrispora</name>
    <dbReference type="NCBI Taxonomy" id="159449"/>
    <lineage>
        <taxon>Bacteria</taxon>
        <taxon>Bacillati</taxon>
        <taxon>Actinomycetota</taxon>
        <taxon>Actinomycetes</taxon>
        <taxon>Kitasatosporales</taxon>
        <taxon>Streptomycetaceae</taxon>
        <taxon>Embleya</taxon>
    </lineage>
</organism>
<comment type="caution">
    <text evidence="3">The sequence shown here is derived from an EMBL/GenBank/DDBJ whole genome shotgun (WGS) entry which is preliminary data.</text>
</comment>
<dbReference type="SMART" id="SM00530">
    <property type="entry name" value="HTH_XRE"/>
    <property type="match status" value="1"/>
</dbReference>
<dbReference type="GO" id="GO:0003677">
    <property type="term" value="F:DNA binding"/>
    <property type="evidence" value="ECO:0007669"/>
    <property type="project" value="InterPro"/>
</dbReference>
<feature type="compositionally biased region" description="Basic and acidic residues" evidence="1">
    <location>
        <begin position="235"/>
        <end position="247"/>
    </location>
</feature>
<name>A0A1T3P5A0_9ACTN</name>
<accession>A0A1T3P5A0</accession>
<dbReference type="AlphaFoldDB" id="A0A1T3P5A0"/>
<evidence type="ECO:0000313" key="3">
    <source>
        <dbReference type="EMBL" id="OPC84267.1"/>
    </source>
</evidence>